<dbReference type="Proteomes" id="UP000271705">
    <property type="component" value="Unassembled WGS sequence"/>
</dbReference>
<sequence>MKLIIKEFLSQLRESGELDRLLPDLLARMKLIPISRAQVGVRQNGVDIAAVGKDKNGIKTLYLFVLKVGDLGRRDWDGGVNAVRATLNQIQDSYLHTSVREEHQTLPVRVVICSTGELKQEVQQDYTGYINGHTTSNLRFEFWSGDDLADMIDAHLLDEYAIDPSQRADLRRAIALIGSRDYDLRHAYKIAQALLIDSHDGAPVLSNTRRRLFVRQMKTVALVLEVVFRWADEEGNLLNAFKMGERCCLWAWEAIRVRDVFKYRPAISAFRDIYQIHHRICAAYFDKLKPFFWARDGLSGFTGENALVTDKVFEQIGILAEIGLMQQHHAEMALVEGNEVAAALAAANADGVADTLIAAIKNNASSGSPRYDGNAIELSLAFLLLHLTDKHEAAKQWLDDLASRVSFAFKVKQHFPVATDAFDDLVAMEVGELSEDQVEKLRHLSTLVPTLMYWSLIMGHDEVYHCLRDRYNSAFEGVCLQLWYADDLTESVIYRLPAQYESGTTEALLSFPEQIGDLLRADIKKAESKAIVSLDALSAVKQGPWVVIAMACRHFRTPFPPQFWMPFLLQAKAGDVPGQMN</sequence>
<reference evidence="1 2" key="1">
    <citation type="submission" date="2018-12" db="EMBL/GenBank/DDBJ databases">
        <authorList>
            <person name="Kartti S."/>
            <person name="Manni A."/>
            <person name="Chemao El Fihri M.W."/>
            <person name="Laamarti M."/>
            <person name="Temsamani L."/>
            <person name="El Jamali J.E."/>
            <person name="Ouadghiri M."/>
            <person name="Ibrahimi A."/>
            <person name="Filati-Maltouf A."/>
        </authorList>
    </citation>
    <scope>NUCLEOTIDE SEQUENCE [LARGE SCALE GENOMIC DNA]</scope>
    <source>
        <strain evidence="1 2">MDMC339</strain>
    </source>
</reference>
<gene>
    <name evidence="1" type="ORF">EKL94_21545</name>
</gene>
<dbReference type="EMBL" id="RXLZ01000108">
    <property type="protein sequence ID" value="RTQ82777.1"/>
    <property type="molecule type" value="Genomic_DNA"/>
</dbReference>
<comment type="caution">
    <text evidence="1">The sequence shown here is derived from an EMBL/GenBank/DDBJ whole genome shotgun (WGS) entry which is preliminary data.</text>
</comment>
<evidence type="ECO:0000313" key="1">
    <source>
        <dbReference type="EMBL" id="RTQ82777.1"/>
    </source>
</evidence>
<protein>
    <recommendedName>
        <fullName evidence="3">Chemotaxis protein</fullName>
    </recommendedName>
</protein>
<proteinExistence type="predicted"/>
<organism evidence="1 2">
    <name type="scientific">Stenotrophomonas maltophilia</name>
    <name type="common">Pseudomonas maltophilia</name>
    <name type="synonym">Xanthomonas maltophilia</name>
    <dbReference type="NCBI Taxonomy" id="40324"/>
    <lineage>
        <taxon>Bacteria</taxon>
        <taxon>Pseudomonadati</taxon>
        <taxon>Pseudomonadota</taxon>
        <taxon>Gammaproteobacteria</taxon>
        <taxon>Lysobacterales</taxon>
        <taxon>Lysobacteraceae</taxon>
        <taxon>Stenotrophomonas</taxon>
        <taxon>Stenotrophomonas maltophilia group</taxon>
    </lineage>
</organism>
<name>A0A3S0HS68_STEMA</name>
<evidence type="ECO:0000313" key="2">
    <source>
        <dbReference type="Proteomes" id="UP000271705"/>
    </source>
</evidence>
<dbReference type="AlphaFoldDB" id="A0A3S0HS68"/>
<evidence type="ECO:0008006" key="3">
    <source>
        <dbReference type="Google" id="ProtNLM"/>
    </source>
</evidence>
<accession>A0A3S0HS68</accession>
<dbReference type="RefSeq" id="WP_126930581.1">
    <property type="nucleotide sequence ID" value="NZ_RXLZ01000108.1"/>
</dbReference>